<protein>
    <recommendedName>
        <fullName evidence="3">Lipoprotein</fullName>
    </recommendedName>
</protein>
<dbReference type="Proteomes" id="UP000198381">
    <property type="component" value="Unassembled WGS sequence"/>
</dbReference>
<evidence type="ECO:0000313" key="1">
    <source>
        <dbReference type="EMBL" id="OXB05104.1"/>
    </source>
</evidence>
<organism evidence="1 2">
    <name type="scientific">Flavobacterium plurextorum</name>
    <dbReference type="NCBI Taxonomy" id="1114867"/>
    <lineage>
        <taxon>Bacteria</taxon>
        <taxon>Pseudomonadati</taxon>
        <taxon>Bacteroidota</taxon>
        <taxon>Flavobacteriia</taxon>
        <taxon>Flavobacteriales</taxon>
        <taxon>Flavobacteriaceae</taxon>
        <taxon>Flavobacterium</taxon>
    </lineage>
</organism>
<dbReference type="RefSeq" id="WP_089058858.1">
    <property type="nucleotide sequence ID" value="NZ_MUHD01000029.1"/>
</dbReference>
<sequence>MKKSMNELKIVFVLLVLLCASCSKKSKIESIFVTNANEYWEYEDYCWNSKGNYYKYNKNGIRDKYRLRTNEGFVLFNIDGDIEDINIPWSIKNDSTFVSDNSEYKIEKISNKEILLSYYHYKIKDKKCFVSLTKWVDAPEGPKPLDSVKAKQ</sequence>
<comment type="caution">
    <text evidence="1">The sequence shown here is derived from an EMBL/GenBank/DDBJ whole genome shotgun (WGS) entry which is preliminary data.</text>
</comment>
<dbReference type="EMBL" id="MUHD01000029">
    <property type="protein sequence ID" value="OXB05104.1"/>
    <property type="molecule type" value="Genomic_DNA"/>
</dbReference>
<evidence type="ECO:0008006" key="3">
    <source>
        <dbReference type="Google" id="ProtNLM"/>
    </source>
</evidence>
<gene>
    <name evidence="1" type="ORF">B0A81_15470</name>
</gene>
<name>A0ABX4CSI8_9FLAO</name>
<proteinExistence type="predicted"/>
<reference evidence="1 2" key="1">
    <citation type="submission" date="2016-11" db="EMBL/GenBank/DDBJ databases">
        <title>Whole genomes of Flavobacteriaceae.</title>
        <authorList>
            <person name="Stine C."/>
            <person name="Li C."/>
            <person name="Tadesse D."/>
        </authorList>
    </citation>
    <scope>NUCLEOTIDE SEQUENCE [LARGE SCALE GENOMIC DNA]</scope>
    <source>
        <strain evidence="1 2">CCUG 60112</strain>
    </source>
</reference>
<accession>A0ABX4CSI8</accession>
<evidence type="ECO:0000313" key="2">
    <source>
        <dbReference type="Proteomes" id="UP000198381"/>
    </source>
</evidence>
<keyword evidence="2" id="KW-1185">Reference proteome</keyword>